<accession>A0A165MTZ0</accession>
<evidence type="ECO:0000259" key="1">
    <source>
        <dbReference type="PROSITE" id="PS50181"/>
    </source>
</evidence>
<reference evidence="2 3" key="1">
    <citation type="journal article" date="2016" name="Mol. Biol. Evol.">
        <title>Comparative Genomics of Early-Diverging Mushroom-Forming Fungi Provides Insights into the Origins of Lignocellulose Decay Capabilities.</title>
        <authorList>
            <person name="Nagy L.G."/>
            <person name="Riley R."/>
            <person name="Tritt A."/>
            <person name="Adam C."/>
            <person name="Daum C."/>
            <person name="Floudas D."/>
            <person name="Sun H."/>
            <person name="Yadav J.S."/>
            <person name="Pangilinan J."/>
            <person name="Larsson K.H."/>
            <person name="Matsuura K."/>
            <person name="Barry K."/>
            <person name="Labutti K."/>
            <person name="Kuo R."/>
            <person name="Ohm R.A."/>
            <person name="Bhattacharya S.S."/>
            <person name="Shirouzu T."/>
            <person name="Yoshinaga Y."/>
            <person name="Martin F.M."/>
            <person name="Grigoriev I.V."/>
            <person name="Hibbett D.S."/>
        </authorList>
    </citation>
    <scope>NUCLEOTIDE SEQUENCE [LARGE SCALE GENOMIC DNA]</scope>
    <source>
        <strain evidence="2 3">HHB12029</strain>
    </source>
</reference>
<dbReference type="InParanoid" id="A0A165MTZ0"/>
<name>A0A165MTZ0_EXIGL</name>
<sequence>MFNSYILPPELWCMVWKDMSFDDRVNATHVSRYWRHVARSCPRLWTNLQFYSPVHHVECECAICGPYELNTRAIWKQPGKTNYQLVLNALPLSGSLPIHLDVHVTPFYADHGLLEDFGMDIRNSSAADRLKSLRVVFDDPDALMWLLSGLESLPSLTSLITLAVTSEPIQFSHVRAWRNNAIHLPALRTLVLDNMRWQCPDRQWPIHLPSLHFLICPLTDPEEVVRVLDACPALKALHVVVPSQEQDEHFEPDWTLDGPTLDRFAEIPSVHVIGVSDFETEKWALRNFGSAPARPDFLLHYLPDAAPKFSAFLTNDLRDCAPCASPTWAQRTGLAYARTLWLRCWCLSVVPPS</sequence>
<dbReference type="AlphaFoldDB" id="A0A165MTZ0"/>
<keyword evidence="3" id="KW-1185">Reference proteome</keyword>
<proteinExistence type="predicted"/>
<dbReference type="CDD" id="cd09917">
    <property type="entry name" value="F-box_SF"/>
    <property type="match status" value="1"/>
</dbReference>
<feature type="domain" description="F-box" evidence="1">
    <location>
        <begin position="1"/>
        <end position="48"/>
    </location>
</feature>
<evidence type="ECO:0000313" key="2">
    <source>
        <dbReference type="EMBL" id="KZV99750.1"/>
    </source>
</evidence>
<dbReference type="InterPro" id="IPR036047">
    <property type="entry name" value="F-box-like_dom_sf"/>
</dbReference>
<dbReference type="Gene3D" id="1.20.1280.50">
    <property type="match status" value="1"/>
</dbReference>
<dbReference type="SUPFAM" id="SSF81383">
    <property type="entry name" value="F-box domain"/>
    <property type="match status" value="1"/>
</dbReference>
<organism evidence="2 3">
    <name type="scientific">Exidia glandulosa HHB12029</name>
    <dbReference type="NCBI Taxonomy" id="1314781"/>
    <lineage>
        <taxon>Eukaryota</taxon>
        <taxon>Fungi</taxon>
        <taxon>Dikarya</taxon>
        <taxon>Basidiomycota</taxon>
        <taxon>Agaricomycotina</taxon>
        <taxon>Agaricomycetes</taxon>
        <taxon>Auriculariales</taxon>
        <taxon>Exidiaceae</taxon>
        <taxon>Exidia</taxon>
    </lineage>
</organism>
<dbReference type="Pfam" id="PF12937">
    <property type="entry name" value="F-box-like"/>
    <property type="match status" value="1"/>
</dbReference>
<dbReference type="InterPro" id="IPR001810">
    <property type="entry name" value="F-box_dom"/>
</dbReference>
<dbReference type="EMBL" id="KV425907">
    <property type="protein sequence ID" value="KZV99750.1"/>
    <property type="molecule type" value="Genomic_DNA"/>
</dbReference>
<dbReference type="PROSITE" id="PS50181">
    <property type="entry name" value="FBOX"/>
    <property type="match status" value="1"/>
</dbReference>
<dbReference type="Proteomes" id="UP000077266">
    <property type="component" value="Unassembled WGS sequence"/>
</dbReference>
<evidence type="ECO:0000313" key="3">
    <source>
        <dbReference type="Proteomes" id="UP000077266"/>
    </source>
</evidence>
<protein>
    <recommendedName>
        <fullName evidence="1">F-box domain-containing protein</fullName>
    </recommendedName>
</protein>
<gene>
    <name evidence="2" type="ORF">EXIGLDRAFT_215181</name>
</gene>